<comment type="caution">
    <text evidence="1">The sequence shown here is derived from an EMBL/GenBank/DDBJ whole genome shotgun (WGS) entry which is preliminary data.</text>
</comment>
<dbReference type="AlphaFoldDB" id="S7WJ92"/>
<gene>
    <name evidence="1" type="ORF">ADICYQ_4206</name>
</gene>
<evidence type="ECO:0000313" key="2">
    <source>
        <dbReference type="Proteomes" id="UP000014974"/>
    </source>
</evidence>
<protein>
    <submittedName>
        <fullName evidence="1">Uncharacterized protein</fullName>
    </submittedName>
</protein>
<accession>S7WJ92</accession>
<dbReference type="EMBL" id="ATNM01000141">
    <property type="protein sequence ID" value="EPR66774.1"/>
    <property type="molecule type" value="Genomic_DNA"/>
</dbReference>
<proteinExistence type="predicted"/>
<organism evidence="1 2">
    <name type="scientific">Cyclobacterium qasimii M12-11B</name>
    <dbReference type="NCBI Taxonomy" id="641524"/>
    <lineage>
        <taxon>Bacteria</taxon>
        <taxon>Pseudomonadati</taxon>
        <taxon>Bacteroidota</taxon>
        <taxon>Cytophagia</taxon>
        <taxon>Cytophagales</taxon>
        <taxon>Cyclobacteriaceae</taxon>
        <taxon>Cyclobacterium</taxon>
    </lineage>
</organism>
<reference evidence="1 2" key="1">
    <citation type="journal article" date="2013" name="Genome Announc.">
        <title>Draft Genome Sequence of Cyclobacterium qasimii Strain M12-11BT, Isolated from Arctic Marine Sediment.</title>
        <authorList>
            <person name="Shivaji S."/>
            <person name="Ara S."/>
            <person name="Singh A."/>
            <person name="Kumar Pinnaka A."/>
        </authorList>
    </citation>
    <scope>NUCLEOTIDE SEQUENCE [LARGE SCALE GENOMIC DNA]</scope>
    <source>
        <strain evidence="1 2">M12-11B</strain>
    </source>
</reference>
<evidence type="ECO:0000313" key="1">
    <source>
        <dbReference type="EMBL" id="EPR66774.1"/>
    </source>
</evidence>
<dbReference type="Proteomes" id="UP000014974">
    <property type="component" value="Unassembled WGS sequence"/>
</dbReference>
<sequence>MWGFSKKLKTPHLENWTSTFSLPYVCLLELWEFSYNG</sequence>
<dbReference type="STRING" id="641524.ADICYQ_4206"/>
<name>S7WJ92_9BACT</name>